<sequence>MTESEFNQLADSVFQRIEQAADNAGIDATLNGNVLELELDDGQKIIVNRHVPTQEIWVAAKSGGFHYAWVDGRWFSQRDGSELFGKLTEVTASTDGDALAF</sequence>
<dbReference type="SMART" id="SM01219">
    <property type="entry name" value="Frataxin_Cyay"/>
    <property type="match status" value="1"/>
</dbReference>
<dbReference type="Pfam" id="PF01491">
    <property type="entry name" value="Frataxin_Cyay"/>
    <property type="match status" value="1"/>
</dbReference>
<dbReference type="PANTHER" id="PTHR16821:SF2">
    <property type="entry name" value="FRATAXIN, MITOCHONDRIAL"/>
    <property type="match status" value="1"/>
</dbReference>
<dbReference type="Proteomes" id="UP000033070">
    <property type="component" value="Chromosome"/>
</dbReference>
<dbReference type="RefSeq" id="WP_062625464.1">
    <property type="nucleotide sequence ID" value="NZ_AP018738.1"/>
</dbReference>
<keyword evidence="6" id="KW-1185">Reference proteome</keyword>
<evidence type="ECO:0000313" key="6">
    <source>
        <dbReference type="Proteomes" id="UP000033070"/>
    </source>
</evidence>
<dbReference type="InterPro" id="IPR036524">
    <property type="entry name" value="Frataxin/CyaY_sf"/>
</dbReference>
<name>A0A2Z6G9E5_9PROT</name>
<dbReference type="EMBL" id="AP018738">
    <property type="protein sequence ID" value="BBE50120.1"/>
    <property type="molecule type" value="Genomic_DNA"/>
</dbReference>
<evidence type="ECO:0000256" key="2">
    <source>
        <dbReference type="ARBA" id="ARBA00022723"/>
    </source>
</evidence>
<evidence type="ECO:0000256" key="4">
    <source>
        <dbReference type="HAMAP-Rule" id="MF_00142"/>
    </source>
</evidence>
<evidence type="ECO:0000313" key="5">
    <source>
        <dbReference type="EMBL" id="BBE50120.1"/>
    </source>
</evidence>
<evidence type="ECO:0000256" key="3">
    <source>
        <dbReference type="ARBA" id="ARBA00023004"/>
    </source>
</evidence>
<dbReference type="STRING" id="1188319.OYT1_00199"/>
<proteinExistence type="inferred from homology"/>
<dbReference type="GO" id="GO:0008199">
    <property type="term" value="F:ferric iron binding"/>
    <property type="evidence" value="ECO:0007669"/>
    <property type="project" value="InterPro"/>
</dbReference>
<dbReference type="GO" id="GO:0016226">
    <property type="term" value="P:iron-sulfur cluster assembly"/>
    <property type="evidence" value="ECO:0007669"/>
    <property type="project" value="UniProtKB-UniRule"/>
</dbReference>
<dbReference type="InterPro" id="IPR020895">
    <property type="entry name" value="Frataxin_CS"/>
</dbReference>
<evidence type="ECO:0000256" key="1">
    <source>
        <dbReference type="ARBA" id="ARBA00008183"/>
    </source>
</evidence>
<gene>
    <name evidence="4" type="primary">cyaY</name>
    <name evidence="5" type="ORF">OYT1_ch0553</name>
</gene>
<dbReference type="GO" id="GO:0005737">
    <property type="term" value="C:cytoplasm"/>
    <property type="evidence" value="ECO:0007669"/>
    <property type="project" value="UniProtKB-ARBA"/>
</dbReference>
<keyword evidence="3 4" id="KW-0408">Iron</keyword>
<dbReference type="KEGG" id="fam:OYT1_ch0553"/>
<protein>
    <recommendedName>
        <fullName evidence="4">Iron-sulfur cluster assembly protein CyaY</fullName>
    </recommendedName>
</protein>
<dbReference type="HAMAP" id="MF_00142">
    <property type="entry name" value="CyaY"/>
    <property type="match status" value="1"/>
</dbReference>
<reference evidence="5 6" key="1">
    <citation type="submission" date="2018-06" db="EMBL/GenBank/DDBJ databases">
        <title>OYT1 Genome Sequencing.</title>
        <authorList>
            <person name="Kato S."/>
            <person name="Itoh T."/>
            <person name="Ohkuma M."/>
        </authorList>
    </citation>
    <scope>NUCLEOTIDE SEQUENCE [LARGE SCALE GENOMIC DNA]</scope>
    <source>
        <strain evidence="5 6">OYT1</strain>
    </source>
</reference>
<dbReference type="Gene3D" id="3.30.920.10">
    <property type="entry name" value="Frataxin/CyaY"/>
    <property type="match status" value="1"/>
</dbReference>
<dbReference type="InterPro" id="IPR047584">
    <property type="entry name" value="CyaY"/>
</dbReference>
<dbReference type="PROSITE" id="PS50810">
    <property type="entry name" value="FRATAXIN_2"/>
    <property type="match status" value="1"/>
</dbReference>
<dbReference type="PANTHER" id="PTHR16821">
    <property type="entry name" value="FRATAXIN"/>
    <property type="match status" value="1"/>
</dbReference>
<accession>A0A2Z6G9E5</accession>
<dbReference type="PROSITE" id="PS01344">
    <property type="entry name" value="FRATAXIN_1"/>
    <property type="match status" value="1"/>
</dbReference>
<dbReference type="AlphaFoldDB" id="A0A2Z6G9E5"/>
<organism evidence="5 6">
    <name type="scientific">Ferriphaselus amnicola</name>
    <dbReference type="NCBI Taxonomy" id="1188319"/>
    <lineage>
        <taxon>Bacteria</taxon>
        <taxon>Pseudomonadati</taxon>
        <taxon>Pseudomonadota</taxon>
        <taxon>Betaproteobacteria</taxon>
        <taxon>Nitrosomonadales</taxon>
        <taxon>Gallionellaceae</taxon>
        <taxon>Ferriphaselus</taxon>
    </lineage>
</organism>
<dbReference type="OrthoDB" id="285675at2"/>
<dbReference type="NCBIfam" id="TIGR03421">
    <property type="entry name" value="FeS_CyaY"/>
    <property type="match status" value="1"/>
</dbReference>
<keyword evidence="2 4" id="KW-0479">Metal-binding</keyword>
<comment type="similarity">
    <text evidence="1 4">Belongs to the frataxin family.</text>
</comment>
<dbReference type="SUPFAM" id="SSF55387">
    <property type="entry name" value="Frataxin/Nqo15-like"/>
    <property type="match status" value="1"/>
</dbReference>
<dbReference type="InterPro" id="IPR002908">
    <property type="entry name" value="Frataxin/CyaY"/>
</dbReference>
<comment type="function">
    <text evidence="4">Involved in iron-sulfur (Fe-S) cluster assembly. May act as a regulator of Fe-S biogenesis.</text>
</comment>